<dbReference type="GO" id="GO:0005886">
    <property type="term" value="C:plasma membrane"/>
    <property type="evidence" value="ECO:0007669"/>
    <property type="project" value="TreeGrafter"/>
</dbReference>
<dbReference type="Proteomes" id="UP000006055">
    <property type="component" value="Chromosome"/>
</dbReference>
<feature type="transmembrane region" description="Helical" evidence="4">
    <location>
        <begin position="165"/>
        <end position="184"/>
    </location>
</feature>
<dbReference type="Pfam" id="PF07690">
    <property type="entry name" value="MFS_1"/>
    <property type="match status" value="2"/>
</dbReference>
<protein>
    <submittedName>
        <fullName evidence="6">Sugar phosphate permease</fullName>
    </submittedName>
</protein>
<evidence type="ECO:0000256" key="3">
    <source>
        <dbReference type="ARBA" id="ARBA00023136"/>
    </source>
</evidence>
<feature type="transmembrane region" description="Helical" evidence="4">
    <location>
        <begin position="253"/>
        <end position="271"/>
    </location>
</feature>
<dbReference type="GO" id="GO:0022857">
    <property type="term" value="F:transmembrane transporter activity"/>
    <property type="evidence" value="ECO:0007669"/>
    <property type="project" value="InterPro"/>
</dbReference>
<feature type="transmembrane region" description="Helical" evidence="4">
    <location>
        <begin position="344"/>
        <end position="366"/>
    </location>
</feature>
<dbReference type="eggNOG" id="COG2271">
    <property type="taxonomic scope" value="Bacteria"/>
</dbReference>
<name>I4C4X0_DESTA</name>
<dbReference type="SUPFAM" id="SSF103473">
    <property type="entry name" value="MFS general substrate transporter"/>
    <property type="match status" value="1"/>
</dbReference>
<gene>
    <name evidence="6" type="ordered locus">Desti_1903</name>
</gene>
<evidence type="ECO:0000313" key="6">
    <source>
        <dbReference type="EMBL" id="AFM24611.1"/>
    </source>
</evidence>
<feature type="transmembrane region" description="Helical" evidence="4">
    <location>
        <begin position="42"/>
        <end position="63"/>
    </location>
</feature>
<dbReference type="HOGENOM" id="CLU_056365_1_0_7"/>
<dbReference type="InterPro" id="IPR011701">
    <property type="entry name" value="MFS"/>
</dbReference>
<dbReference type="InterPro" id="IPR020846">
    <property type="entry name" value="MFS_dom"/>
</dbReference>
<feature type="transmembrane region" description="Helical" evidence="4">
    <location>
        <begin position="283"/>
        <end position="302"/>
    </location>
</feature>
<dbReference type="Gene3D" id="1.20.1250.20">
    <property type="entry name" value="MFS general substrate transporter like domains"/>
    <property type="match status" value="1"/>
</dbReference>
<evidence type="ECO:0000259" key="5">
    <source>
        <dbReference type="PROSITE" id="PS50850"/>
    </source>
</evidence>
<dbReference type="OrthoDB" id="5412728at2"/>
<feature type="transmembrane region" description="Helical" evidence="4">
    <location>
        <begin position="101"/>
        <end position="123"/>
    </location>
</feature>
<dbReference type="PANTHER" id="PTHR23521:SF2">
    <property type="entry name" value="TRANSPORTER MFS SUPERFAMILY"/>
    <property type="match status" value="1"/>
</dbReference>
<dbReference type="EMBL" id="CP003360">
    <property type="protein sequence ID" value="AFM24611.1"/>
    <property type="molecule type" value="Genomic_DNA"/>
</dbReference>
<sequence>MKRTKFDGWLAGFCAARVFNGFVFMTYAAALPLLEKEWGMSALQAGAIASGFQLGYAISQVVFSSIADRVSARTVYLGSLFATGICSLAFALWARDFVSGLILHTMVGVALGGTYTTGVMIIADQYESANRGMAVGFFIAGTSCGYALSLAISGITLPIGGYKLSFFLTCLGPMLAWLVAWITLRHTVVHVRERQSGQNFTREVLRNRRAMLLICGYSFHNWELQGMWSWTPAFMAACMGAAGAVGAKAAGTGANIVALFHVTGLVASFSMGTLSDRFGRARVMLALATVSMMCSFTFGWSLGMPSFVVIGIGVVYALSSIGDSPVLSAALTEVTEPSYLGSALGLRSLVGFGGAAIAPLAFGAILDWSNPLHNGHRLYLTWGWAFSVLGLGGLGAVWAVYRYGKMRESL</sequence>
<keyword evidence="7" id="KW-1185">Reference proteome</keyword>
<dbReference type="PROSITE" id="PS50850">
    <property type="entry name" value="MFS"/>
    <property type="match status" value="1"/>
</dbReference>
<evidence type="ECO:0000256" key="1">
    <source>
        <dbReference type="ARBA" id="ARBA00022692"/>
    </source>
</evidence>
<keyword evidence="3 4" id="KW-0472">Membrane</keyword>
<evidence type="ECO:0000256" key="4">
    <source>
        <dbReference type="SAM" id="Phobius"/>
    </source>
</evidence>
<feature type="domain" description="Major facilitator superfamily (MFS) profile" evidence="5">
    <location>
        <begin position="9"/>
        <end position="410"/>
    </location>
</feature>
<organism evidence="6 7">
    <name type="scientific">Desulfomonile tiedjei (strain ATCC 49306 / DSM 6799 / DCB-1)</name>
    <dbReference type="NCBI Taxonomy" id="706587"/>
    <lineage>
        <taxon>Bacteria</taxon>
        <taxon>Pseudomonadati</taxon>
        <taxon>Thermodesulfobacteriota</taxon>
        <taxon>Desulfomonilia</taxon>
        <taxon>Desulfomonilales</taxon>
        <taxon>Desulfomonilaceae</taxon>
        <taxon>Desulfomonile</taxon>
    </lineage>
</organism>
<feature type="transmembrane region" description="Helical" evidence="4">
    <location>
        <begin position="308"/>
        <end position="332"/>
    </location>
</feature>
<dbReference type="InterPro" id="IPR036259">
    <property type="entry name" value="MFS_trans_sf"/>
</dbReference>
<feature type="transmembrane region" description="Helical" evidence="4">
    <location>
        <begin position="9"/>
        <end position="30"/>
    </location>
</feature>
<reference evidence="7" key="1">
    <citation type="submission" date="2012-06" db="EMBL/GenBank/DDBJ databases">
        <title>Complete sequence of chromosome of Desulfomonile tiedjei DSM 6799.</title>
        <authorList>
            <person name="Lucas S."/>
            <person name="Copeland A."/>
            <person name="Lapidus A."/>
            <person name="Glavina del Rio T."/>
            <person name="Dalin E."/>
            <person name="Tice H."/>
            <person name="Bruce D."/>
            <person name="Goodwin L."/>
            <person name="Pitluck S."/>
            <person name="Peters L."/>
            <person name="Ovchinnikova G."/>
            <person name="Zeytun A."/>
            <person name="Lu M."/>
            <person name="Kyrpides N."/>
            <person name="Mavromatis K."/>
            <person name="Ivanova N."/>
            <person name="Brettin T."/>
            <person name="Detter J.C."/>
            <person name="Han C."/>
            <person name="Larimer F."/>
            <person name="Land M."/>
            <person name="Hauser L."/>
            <person name="Markowitz V."/>
            <person name="Cheng J.-F."/>
            <person name="Hugenholtz P."/>
            <person name="Woyke T."/>
            <person name="Wu D."/>
            <person name="Spring S."/>
            <person name="Schroeder M."/>
            <person name="Brambilla E."/>
            <person name="Klenk H.-P."/>
            <person name="Eisen J.A."/>
        </authorList>
    </citation>
    <scope>NUCLEOTIDE SEQUENCE [LARGE SCALE GENOMIC DNA]</scope>
    <source>
        <strain evidence="7">ATCC 49306 / DSM 6799 / DCB-1</strain>
    </source>
</reference>
<evidence type="ECO:0000256" key="2">
    <source>
        <dbReference type="ARBA" id="ARBA00022989"/>
    </source>
</evidence>
<evidence type="ECO:0000313" key="7">
    <source>
        <dbReference type="Proteomes" id="UP000006055"/>
    </source>
</evidence>
<dbReference type="PANTHER" id="PTHR23521">
    <property type="entry name" value="TRANSPORTER MFS SUPERFAMILY"/>
    <property type="match status" value="1"/>
</dbReference>
<feature type="transmembrane region" description="Helical" evidence="4">
    <location>
        <begin position="378"/>
        <end position="401"/>
    </location>
</feature>
<dbReference type="KEGG" id="dti:Desti_1903"/>
<dbReference type="AlphaFoldDB" id="I4C4X0"/>
<dbReference type="STRING" id="706587.Desti_1903"/>
<feature type="transmembrane region" description="Helical" evidence="4">
    <location>
        <begin position="75"/>
        <end position="95"/>
    </location>
</feature>
<keyword evidence="1 4" id="KW-0812">Transmembrane</keyword>
<accession>I4C4X0</accession>
<proteinExistence type="predicted"/>
<feature type="transmembrane region" description="Helical" evidence="4">
    <location>
        <begin position="135"/>
        <end position="159"/>
    </location>
</feature>
<keyword evidence="2 4" id="KW-1133">Transmembrane helix</keyword>
<dbReference type="RefSeq" id="WP_014809756.1">
    <property type="nucleotide sequence ID" value="NC_018025.1"/>
</dbReference>